<evidence type="ECO:0000313" key="2">
    <source>
        <dbReference type="EMBL" id="KAF0320543.1"/>
    </source>
</evidence>
<dbReference type="Proteomes" id="UP000434172">
    <property type="component" value="Unassembled WGS sequence"/>
</dbReference>
<feature type="region of interest" description="Disordered" evidence="1">
    <location>
        <begin position="22"/>
        <end position="55"/>
    </location>
</feature>
<gene>
    <name evidence="2" type="ORF">GQ607_012299</name>
</gene>
<sequence length="185" mass="19609">MMPLAGLLRHYSAGRFARQSMRTLGPAPNRPSFLQDNLGHGTPSDASAAGRGFPVSSNGNGNAAAAAGTATIGRGRCNVQSAEGSRQTAATAANKRKLQARCVQQQQQQRERGQPATAQGSGLPNAWPVLSPSPFFWACSQRCAIGRSDHPKRTEAGKRKRQAGRLGFVSHSCLINQVFVGIRTS</sequence>
<evidence type="ECO:0000256" key="1">
    <source>
        <dbReference type="SAM" id="MobiDB-lite"/>
    </source>
</evidence>
<organism evidence="2 3">
    <name type="scientific">Colletotrichum asianum</name>
    <dbReference type="NCBI Taxonomy" id="702518"/>
    <lineage>
        <taxon>Eukaryota</taxon>
        <taxon>Fungi</taxon>
        <taxon>Dikarya</taxon>
        <taxon>Ascomycota</taxon>
        <taxon>Pezizomycotina</taxon>
        <taxon>Sordariomycetes</taxon>
        <taxon>Hypocreomycetidae</taxon>
        <taxon>Glomerellales</taxon>
        <taxon>Glomerellaceae</taxon>
        <taxon>Colletotrichum</taxon>
        <taxon>Colletotrichum gloeosporioides species complex</taxon>
    </lineage>
</organism>
<evidence type="ECO:0000313" key="3">
    <source>
        <dbReference type="Proteomes" id="UP000434172"/>
    </source>
</evidence>
<dbReference type="EMBL" id="WOWK01000082">
    <property type="protein sequence ID" value="KAF0320543.1"/>
    <property type="molecule type" value="Genomic_DNA"/>
</dbReference>
<protein>
    <submittedName>
        <fullName evidence="2">Uncharacterized protein</fullName>
    </submittedName>
</protein>
<comment type="caution">
    <text evidence="2">The sequence shown here is derived from an EMBL/GenBank/DDBJ whole genome shotgun (WGS) entry which is preliminary data.</text>
</comment>
<proteinExistence type="predicted"/>
<name>A0A8H3ZIJ7_9PEZI</name>
<keyword evidence="3" id="KW-1185">Reference proteome</keyword>
<feature type="region of interest" description="Disordered" evidence="1">
    <location>
        <begin position="104"/>
        <end position="123"/>
    </location>
</feature>
<reference evidence="2 3" key="1">
    <citation type="submission" date="2019-12" db="EMBL/GenBank/DDBJ databases">
        <title>A genome sequence resource for the geographically widespread anthracnose pathogen Colletotrichum asianum.</title>
        <authorList>
            <person name="Meng Y."/>
        </authorList>
    </citation>
    <scope>NUCLEOTIDE SEQUENCE [LARGE SCALE GENOMIC DNA]</scope>
    <source>
        <strain evidence="2 3">ICMP 18580</strain>
    </source>
</reference>
<accession>A0A8H3ZIJ7</accession>
<dbReference type="AlphaFoldDB" id="A0A8H3ZIJ7"/>